<name>A0AAN8FIC1_TRICO</name>
<keyword evidence="3" id="KW-1185">Reference proteome</keyword>
<dbReference type="Proteomes" id="UP001331761">
    <property type="component" value="Unassembled WGS sequence"/>
</dbReference>
<sequence>MEDVRNRLKRIENNTSDTMKPSDVIDANVALTIQAVIRHQPATKRFDAMESRLATLISANLTRASAEPTSRRCGVKERLLQLLENKRLELAKVRSDTEEIAAEIEERKSIVSKNTSSDSCRLDEPKEKRGRLRARESTLEREMST</sequence>
<evidence type="ECO:0000313" key="3">
    <source>
        <dbReference type="Proteomes" id="UP001331761"/>
    </source>
</evidence>
<accession>A0AAN8FIC1</accession>
<reference evidence="2 3" key="1">
    <citation type="submission" date="2019-10" db="EMBL/GenBank/DDBJ databases">
        <title>Assembly and Annotation for the nematode Trichostrongylus colubriformis.</title>
        <authorList>
            <person name="Martin J."/>
        </authorList>
    </citation>
    <scope>NUCLEOTIDE SEQUENCE [LARGE SCALE GENOMIC DNA]</scope>
    <source>
        <strain evidence="2">G859</strain>
        <tissue evidence="2">Whole worm</tissue>
    </source>
</reference>
<dbReference type="EMBL" id="WIXE01008388">
    <property type="protein sequence ID" value="KAK5979391.1"/>
    <property type="molecule type" value="Genomic_DNA"/>
</dbReference>
<gene>
    <name evidence="2" type="ORF">GCK32_000628</name>
</gene>
<protein>
    <submittedName>
        <fullName evidence="2">Uncharacterized protein</fullName>
    </submittedName>
</protein>
<comment type="caution">
    <text evidence="2">The sequence shown here is derived from an EMBL/GenBank/DDBJ whole genome shotgun (WGS) entry which is preliminary data.</text>
</comment>
<dbReference type="AlphaFoldDB" id="A0AAN8FIC1"/>
<feature type="region of interest" description="Disordered" evidence="1">
    <location>
        <begin position="111"/>
        <end position="145"/>
    </location>
</feature>
<evidence type="ECO:0000313" key="2">
    <source>
        <dbReference type="EMBL" id="KAK5979391.1"/>
    </source>
</evidence>
<evidence type="ECO:0000256" key="1">
    <source>
        <dbReference type="SAM" id="MobiDB-lite"/>
    </source>
</evidence>
<feature type="compositionally biased region" description="Basic and acidic residues" evidence="1">
    <location>
        <begin position="120"/>
        <end position="145"/>
    </location>
</feature>
<organism evidence="2 3">
    <name type="scientific">Trichostrongylus colubriformis</name>
    <name type="common">Black scour worm</name>
    <dbReference type="NCBI Taxonomy" id="6319"/>
    <lineage>
        <taxon>Eukaryota</taxon>
        <taxon>Metazoa</taxon>
        <taxon>Ecdysozoa</taxon>
        <taxon>Nematoda</taxon>
        <taxon>Chromadorea</taxon>
        <taxon>Rhabditida</taxon>
        <taxon>Rhabditina</taxon>
        <taxon>Rhabditomorpha</taxon>
        <taxon>Strongyloidea</taxon>
        <taxon>Trichostrongylidae</taxon>
        <taxon>Trichostrongylus</taxon>
    </lineage>
</organism>
<proteinExistence type="predicted"/>